<evidence type="ECO:0000256" key="1">
    <source>
        <dbReference type="ARBA" id="ARBA00007261"/>
    </source>
</evidence>
<dbReference type="SUPFAM" id="SSF63411">
    <property type="entry name" value="LuxS/MPP-like metallohydrolase"/>
    <property type="match status" value="1"/>
</dbReference>
<reference evidence="4" key="1">
    <citation type="submission" date="2017-09" db="EMBL/GenBank/DDBJ databases">
        <title>Depth-based differentiation of microbial function through sediment-hosted aquifers and enrichment of novel symbionts in the deep terrestrial subsurface.</title>
        <authorList>
            <person name="Probst A.J."/>
            <person name="Ladd B."/>
            <person name="Jarett J.K."/>
            <person name="Geller-Mcgrath D.E."/>
            <person name="Sieber C.M.K."/>
            <person name="Emerson J.B."/>
            <person name="Anantharaman K."/>
            <person name="Thomas B.C."/>
            <person name="Malmstrom R."/>
            <person name="Stieglmeier M."/>
            <person name="Klingl A."/>
            <person name="Woyke T."/>
            <person name="Ryan C.M."/>
            <person name="Banfield J.F."/>
        </authorList>
    </citation>
    <scope>NUCLEOTIDE SEQUENCE [LARGE SCALE GENOMIC DNA]</scope>
</reference>
<protein>
    <recommendedName>
        <fullName evidence="2">Peptidase M16 C-terminal domain-containing protein</fullName>
    </recommendedName>
</protein>
<comment type="similarity">
    <text evidence="1">Belongs to the peptidase M16 family.</text>
</comment>
<dbReference type="InterPro" id="IPR011249">
    <property type="entry name" value="Metalloenz_LuxS/M16"/>
</dbReference>
<dbReference type="InterPro" id="IPR050361">
    <property type="entry name" value="MPP/UQCRC_Complex"/>
</dbReference>
<dbReference type="Pfam" id="PF05193">
    <property type="entry name" value="Peptidase_M16_C"/>
    <property type="match status" value="1"/>
</dbReference>
<evidence type="ECO:0000313" key="3">
    <source>
        <dbReference type="EMBL" id="PIV25283.1"/>
    </source>
</evidence>
<comment type="caution">
    <text evidence="3">The sequence shown here is derived from an EMBL/GenBank/DDBJ whole genome shotgun (WGS) entry which is preliminary data.</text>
</comment>
<evidence type="ECO:0000259" key="2">
    <source>
        <dbReference type="Pfam" id="PF05193"/>
    </source>
</evidence>
<name>A0A2M7CI18_9BACT</name>
<feature type="non-terminal residue" evidence="3">
    <location>
        <position position="1"/>
    </location>
</feature>
<dbReference type="Gene3D" id="3.30.830.10">
    <property type="entry name" value="Metalloenzyme, LuxS/M16 peptidase-like"/>
    <property type="match status" value="1"/>
</dbReference>
<dbReference type="AlphaFoldDB" id="A0A2M7CI18"/>
<dbReference type="GO" id="GO:0046872">
    <property type="term" value="F:metal ion binding"/>
    <property type="evidence" value="ECO:0007669"/>
    <property type="project" value="InterPro"/>
</dbReference>
<organism evidence="3 4">
    <name type="scientific">Candidatus Berkelbacteria bacterium CG03_land_8_20_14_0_80_40_36</name>
    <dbReference type="NCBI Taxonomy" id="1974509"/>
    <lineage>
        <taxon>Bacteria</taxon>
        <taxon>Candidatus Berkelbacteria</taxon>
    </lineage>
</organism>
<dbReference type="InterPro" id="IPR007863">
    <property type="entry name" value="Peptidase_M16_C"/>
</dbReference>
<evidence type="ECO:0000313" key="4">
    <source>
        <dbReference type="Proteomes" id="UP000229966"/>
    </source>
</evidence>
<dbReference type="PANTHER" id="PTHR11851:SF49">
    <property type="entry name" value="MITOCHONDRIAL-PROCESSING PEPTIDASE SUBUNIT ALPHA"/>
    <property type="match status" value="1"/>
</dbReference>
<sequence>KEKLENYKNTDARKFVPQIIKPKKQIKTFQKNIDQAHIILGFPTFEISDPRRFTLQILENILGGMMSSRLFVEVREKRGLAYYVSSGSSLFLDNGYLAVRAGLNKNKLDDGIGAIRREIKKIASEKVLESELSRAKDNFIGQFSLGLESSLDIAQYYLGQELLQKEVLSPQQVIERIEKVSQNDIIKLAKQFFDFKKENLVIVK</sequence>
<proteinExistence type="inferred from homology"/>
<feature type="domain" description="Peptidase M16 C-terminal" evidence="2">
    <location>
        <begin position="9"/>
        <end position="138"/>
    </location>
</feature>
<dbReference type="PANTHER" id="PTHR11851">
    <property type="entry name" value="METALLOPROTEASE"/>
    <property type="match status" value="1"/>
</dbReference>
<dbReference type="Proteomes" id="UP000229966">
    <property type="component" value="Unassembled WGS sequence"/>
</dbReference>
<dbReference type="EMBL" id="PEUM01000066">
    <property type="protein sequence ID" value="PIV25283.1"/>
    <property type="molecule type" value="Genomic_DNA"/>
</dbReference>
<gene>
    <name evidence="3" type="ORF">COS38_02415</name>
</gene>
<accession>A0A2M7CI18</accession>